<name>W0DJ67_9GAMM</name>
<dbReference type="EMBL" id="CP007029">
    <property type="protein sequence ID" value="AHE96925.1"/>
    <property type="molecule type" value="Genomic_DNA"/>
</dbReference>
<dbReference type="Proteomes" id="UP000005289">
    <property type="component" value="Chromosome"/>
</dbReference>
<evidence type="ECO:0000256" key="1">
    <source>
        <dbReference type="SAM" id="Phobius"/>
    </source>
</evidence>
<reference evidence="2 3" key="1">
    <citation type="submission" date="2013-12" db="EMBL/GenBank/DDBJ databases">
        <authorList>
            <consortium name="DOE Joint Genome Institute"/>
            <person name="Muyzer G."/>
            <person name="Huntemann M."/>
            <person name="Han J."/>
            <person name="Chen A."/>
            <person name="Kyrpides N."/>
            <person name="Mavromatis K."/>
            <person name="Markowitz V."/>
            <person name="Palaniappan K."/>
            <person name="Ivanova N."/>
            <person name="Schaumberg A."/>
            <person name="Pati A."/>
            <person name="Liolios K."/>
            <person name="Nordberg H.P."/>
            <person name="Cantor M.N."/>
            <person name="Hua S.X."/>
            <person name="Woyke T."/>
        </authorList>
    </citation>
    <scope>NUCLEOTIDE SEQUENCE [LARGE SCALE GENOMIC DNA]</scope>
    <source>
        <strain evidence="2 3">ARh 1</strain>
    </source>
</reference>
<evidence type="ECO:0000313" key="3">
    <source>
        <dbReference type="Proteomes" id="UP000005289"/>
    </source>
</evidence>
<accession>W0DJ67</accession>
<dbReference type="OrthoDB" id="7013907at2"/>
<protein>
    <recommendedName>
        <fullName evidence="4">RING-type E3 ubiquitin transferase</fullName>
    </recommendedName>
</protein>
<proteinExistence type="predicted"/>
<evidence type="ECO:0008006" key="4">
    <source>
        <dbReference type="Google" id="ProtNLM"/>
    </source>
</evidence>
<dbReference type="PROSITE" id="PS00018">
    <property type="entry name" value="EF_HAND_1"/>
    <property type="match status" value="1"/>
</dbReference>
<evidence type="ECO:0000313" key="2">
    <source>
        <dbReference type="EMBL" id="AHE96925.1"/>
    </source>
</evidence>
<keyword evidence="1" id="KW-1133">Transmembrane helix</keyword>
<keyword evidence="1" id="KW-0812">Transmembrane</keyword>
<keyword evidence="1" id="KW-0472">Membrane</keyword>
<organism evidence="2 3">
    <name type="scientific">Thioalkalivibrio paradoxus ARh 1</name>
    <dbReference type="NCBI Taxonomy" id="713585"/>
    <lineage>
        <taxon>Bacteria</taxon>
        <taxon>Pseudomonadati</taxon>
        <taxon>Pseudomonadota</taxon>
        <taxon>Gammaproteobacteria</taxon>
        <taxon>Chromatiales</taxon>
        <taxon>Ectothiorhodospiraceae</taxon>
        <taxon>Thioalkalivibrio</taxon>
    </lineage>
</organism>
<feature type="transmembrane region" description="Helical" evidence="1">
    <location>
        <begin position="17"/>
        <end position="38"/>
    </location>
</feature>
<dbReference type="HOGENOM" id="CLU_080155_0_0_6"/>
<dbReference type="AlphaFoldDB" id="W0DJ67"/>
<feature type="transmembrane region" description="Helical" evidence="1">
    <location>
        <begin position="283"/>
        <end position="303"/>
    </location>
</feature>
<keyword evidence="3" id="KW-1185">Reference proteome</keyword>
<dbReference type="InterPro" id="IPR018247">
    <property type="entry name" value="EF_Hand_1_Ca_BS"/>
</dbReference>
<dbReference type="STRING" id="713585.THITH_00030"/>
<gene>
    <name evidence="2" type="ORF">THITH_00030</name>
</gene>
<dbReference type="RefSeq" id="WP_006746585.1">
    <property type="nucleotide sequence ID" value="NZ_CP007029.1"/>
</dbReference>
<sequence>MIADLRQWFLLAESTEFAIAVGVLGIAAAAGLYGFLYYSKLLRLVADTPTARIRSAAQGFVQLEGIAAWLPGPEIRAPLTGRRCVWYRYRVEENRGQGRKRRRVVVDQGQSDDLFLLRDDTGECVVDPDGATVIAPERDVWSASNRLTDFGPGPGSSRLHGGRYRYIEERLGERQALLVLGEFLTRQHQGQDHAERLRDLLGRWKNDPDIIARFDSDGDGRLSLQDWEAVRAHARQEVEREMANDAEPDAFHLLRRGTRATQRVLVLSTLGESQLLLRQRLRAYGSGLLFVLATSLMFWALAIRS</sequence>
<dbReference type="KEGG" id="tti:THITH_00030"/>